<gene>
    <name evidence="1" type="ORF">NCTC11801_01547</name>
</gene>
<dbReference type="Proteomes" id="UP000254208">
    <property type="component" value="Unassembled WGS sequence"/>
</dbReference>
<name>A0A379FPN0_PRORE</name>
<evidence type="ECO:0000313" key="1">
    <source>
        <dbReference type="EMBL" id="SUC30617.1"/>
    </source>
</evidence>
<sequence>MNIPTPWGLISKTLKWIWNKITSFWLLKVYEQSHGYKVKHLQLGSRWEKLGDNLEYSLRLANPADHNSLKSRVAFRSTKETIKNVTLFFEASGNGVRYQQKIELANLDKSVIIVTLDQIPKQDIIKTSDTDIFFTINEFRFIQCVITQEDGYQCQPFNSITSHLTHNWILNDKWVRRWGTVWNCNAIEHAKYEISWYWRWKLGEYRYFLLFQSSTKRFSIQSMSRKLLCKILIHPYMLTLQFWLAIHSGFFRFGDGKLIYKNNQKTNEAS</sequence>
<accession>A0A379FPN0</accession>
<proteinExistence type="predicted"/>
<dbReference type="RefSeq" id="WP_115166928.1">
    <property type="nucleotide sequence ID" value="NZ_CP077317.1"/>
</dbReference>
<dbReference type="AlphaFoldDB" id="A0A379FPN0"/>
<protein>
    <submittedName>
        <fullName evidence="1">Uncharacterized protein</fullName>
    </submittedName>
</protein>
<dbReference type="EMBL" id="UGTZ01000001">
    <property type="protein sequence ID" value="SUC30617.1"/>
    <property type="molecule type" value="Genomic_DNA"/>
</dbReference>
<reference evidence="1 2" key="1">
    <citation type="submission" date="2018-06" db="EMBL/GenBank/DDBJ databases">
        <authorList>
            <consortium name="Pathogen Informatics"/>
            <person name="Doyle S."/>
        </authorList>
    </citation>
    <scope>NUCLEOTIDE SEQUENCE [LARGE SCALE GENOMIC DNA]</scope>
    <source>
        <strain evidence="1 2">NCTC11801</strain>
    </source>
</reference>
<evidence type="ECO:0000313" key="2">
    <source>
        <dbReference type="Proteomes" id="UP000254208"/>
    </source>
</evidence>
<organism evidence="1 2">
    <name type="scientific">Providencia rettgeri</name>
    <dbReference type="NCBI Taxonomy" id="587"/>
    <lineage>
        <taxon>Bacteria</taxon>
        <taxon>Pseudomonadati</taxon>
        <taxon>Pseudomonadota</taxon>
        <taxon>Gammaproteobacteria</taxon>
        <taxon>Enterobacterales</taxon>
        <taxon>Morganellaceae</taxon>
        <taxon>Providencia</taxon>
    </lineage>
</organism>
<dbReference type="GeneID" id="93672531"/>